<dbReference type="RefSeq" id="WP_215580030.1">
    <property type="nucleotide sequence ID" value="NZ_CP073754.1"/>
</dbReference>
<feature type="domain" description="CinA C-terminal" evidence="1">
    <location>
        <begin position="15"/>
        <end position="168"/>
    </location>
</feature>
<dbReference type="AlphaFoldDB" id="A0A975R7W1"/>
<dbReference type="Pfam" id="PF02464">
    <property type="entry name" value="CinA"/>
    <property type="match status" value="1"/>
</dbReference>
<dbReference type="KEGG" id="mpad:KEF85_09850"/>
<name>A0A975R7W1_9GAMM</name>
<organism evidence="2 3">
    <name type="scientific">Methylomonas paludis</name>
    <dbReference type="NCBI Taxonomy" id="1173101"/>
    <lineage>
        <taxon>Bacteria</taxon>
        <taxon>Pseudomonadati</taxon>
        <taxon>Pseudomonadota</taxon>
        <taxon>Gammaproteobacteria</taxon>
        <taxon>Methylococcales</taxon>
        <taxon>Methylococcaceae</taxon>
        <taxon>Methylomonas</taxon>
    </lineage>
</organism>
<dbReference type="SUPFAM" id="SSF142433">
    <property type="entry name" value="CinA-like"/>
    <property type="match status" value="1"/>
</dbReference>
<proteinExistence type="predicted"/>
<dbReference type="InterPro" id="IPR036653">
    <property type="entry name" value="CinA-like_C"/>
</dbReference>
<evidence type="ECO:0000313" key="3">
    <source>
        <dbReference type="Proteomes" id="UP000676649"/>
    </source>
</evidence>
<reference evidence="2" key="1">
    <citation type="submission" date="2021-04" db="EMBL/GenBank/DDBJ databases">
        <title>Draft genome sequence data of methanotrophic Methylovulum sp. strain S1L and Methylomonas sp. strain S2AM isolated from boreal lake water columns.</title>
        <authorList>
            <person name="Rissanen A.J."/>
            <person name="Mangayil R."/>
            <person name="Svenning M.M."/>
            <person name="Khanongnuch R."/>
        </authorList>
    </citation>
    <scope>NUCLEOTIDE SEQUENCE</scope>
    <source>
        <strain evidence="2">S2AM</strain>
    </source>
</reference>
<dbReference type="NCBIfam" id="TIGR00199">
    <property type="entry name" value="PncC_domain"/>
    <property type="match status" value="1"/>
</dbReference>
<dbReference type="InterPro" id="IPR008136">
    <property type="entry name" value="CinA_C"/>
</dbReference>
<evidence type="ECO:0000313" key="2">
    <source>
        <dbReference type="EMBL" id="QWF69680.1"/>
    </source>
</evidence>
<accession>A0A975R7W1</accession>
<evidence type="ECO:0000259" key="1">
    <source>
        <dbReference type="Pfam" id="PF02464"/>
    </source>
</evidence>
<dbReference type="Gene3D" id="3.90.950.20">
    <property type="entry name" value="CinA-like"/>
    <property type="match status" value="1"/>
</dbReference>
<dbReference type="EMBL" id="CP073754">
    <property type="protein sequence ID" value="QWF69680.1"/>
    <property type="molecule type" value="Genomic_DNA"/>
</dbReference>
<dbReference type="Proteomes" id="UP000676649">
    <property type="component" value="Chromosome"/>
</dbReference>
<gene>
    <name evidence="2" type="ORF">KEF85_09850</name>
</gene>
<sequence length="178" mass="19101">MPEQNTLFDMKLLTLVRQLKAQLIDNSLTIAVAESLSCGHLQAALGAVSGSSAYFAGGVTAYNFQQKIVLLDIEPFHAATVNCVSQQVANEMALGACRLFNVDLAIGTTGYAEPSPDNQVETPFAYFGICHREADKIHIVAEQHLIGNGLDRIAMQTYVASAALQALLVYLQQLNSSG</sequence>
<keyword evidence="3" id="KW-1185">Reference proteome</keyword>
<protein>
    <submittedName>
        <fullName evidence="2">CinA family protein</fullName>
    </submittedName>
</protein>